<dbReference type="Proteomes" id="UP000199506">
    <property type="component" value="Unassembled WGS sequence"/>
</dbReference>
<evidence type="ECO:0000256" key="3">
    <source>
        <dbReference type="ARBA" id="ARBA00022448"/>
    </source>
</evidence>
<feature type="domain" description="ABC transporter" evidence="11">
    <location>
        <begin position="2"/>
        <end position="239"/>
    </location>
</feature>
<dbReference type="GO" id="GO:0005524">
    <property type="term" value="F:ATP binding"/>
    <property type="evidence" value="ECO:0007669"/>
    <property type="project" value="UniProtKB-KW"/>
</dbReference>
<dbReference type="PROSITE" id="PS50893">
    <property type="entry name" value="ABC_TRANSPORTER_2"/>
    <property type="match status" value="2"/>
</dbReference>
<keyword evidence="3" id="KW-0813">Transport</keyword>
<dbReference type="EMBL" id="FOAK01000004">
    <property type="protein sequence ID" value="SEK69455.1"/>
    <property type="molecule type" value="Genomic_DNA"/>
</dbReference>
<dbReference type="GO" id="GO:0042626">
    <property type="term" value="F:ATPase-coupled transmembrane transporter activity"/>
    <property type="evidence" value="ECO:0007669"/>
    <property type="project" value="TreeGrafter"/>
</dbReference>
<dbReference type="GO" id="GO:0016887">
    <property type="term" value="F:ATP hydrolysis activity"/>
    <property type="evidence" value="ECO:0007669"/>
    <property type="project" value="InterPro"/>
</dbReference>
<dbReference type="InterPro" id="IPR003439">
    <property type="entry name" value="ABC_transporter-like_ATP-bd"/>
</dbReference>
<comment type="function">
    <text evidence="10">Probably part of an ABC transporter complex. Responsible for energy coupling to the transport system.</text>
</comment>
<evidence type="ECO:0000256" key="6">
    <source>
        <dbReference type="ARBA" id="ARBA00022741"/>
    </source>
</evidence>
<evidence type="ECO:0000256" key="7">
    <source>
        <dbReference type="ARBA" id="ARBA00022840"/>
    </source>
</evidence>
<dbReference type="PROSITE" id="PS00211">
    <property type="entry name" value="ABC_TRANSPORTER_1"/>
    <property type="match status" value="1"/>
</dbReference>
<keyword evidence="7 12" id="KW-0067">ATP-binding</keyword>
<dbReference type="OrthoDB" id="35850at2157"/>
<protein>
    <submittedName>
        <fullName evidence="12">Energy-coupling factor transport system ATP-binding protein</fullName>
    </submittedName>
</protein>
<evidence type="ECO:0000256" key="9">
    <source>
        <dbReference type="ARBA" id="ARBA00023136"/>
    </source>
</evidence>
<dbReference type="PANTHER" id="PTHR43553">
    <property type="entry name" value="HEAVY METAL TRANSPORTER"/>
    <property type="match status" value="1"/>
</dbReference>
<dbReference type="GO" id="GO:0043190">
    <property type="term" value="C:ATP-binding cassette (ABC) transporter complex"/>
    <property type="evidence" value="ECO:0007669"/>
    <property type="project" value="TreeGrafter"/>
</dbReference>
<dbReference type="Gene3D" id="3.40.50.300">
    <property type="entry name" value="P-loop containing nucleotide triphosphate hydrolases"/>
    <property type="match status" value="2"/>
</dbReference>
<evidence type="ECO:0000256" key="5">
    <source>
        <dbReference type="ARBA" id="ARBA00022737"/>
    </source>
</evidence>
<evidence type="ECO:0000256" key="4">
    <source>
        <dbReference type="ARBA" id="ARBA00022475"/>
    </source>
</evidence>
<reference evidence="12 13" key="1">
    <citation type="submission" date="2016-10" db="EMBL/GenBank/DDBJ databases">
        <authorList>
            <person name="de Groot N.N."/>
        </authorList>
    </citation>
    <scope>NUCLEOTIDE SEQUENCE [LARGE SCALE GENOMIC DNA]</scope>
    <source>
        <strain evidence="12 13">DSM 11978</strain>
    </source>
</reference>
<dbReference type="STRING" id="190974.SAMN05216439_1334"/>
<dbReference type="SMART" id="SM00382">
    <property type="entry name" value="AAA"/>
    <property type="match status" value="2"/>
</dbReference>
<evidence type="ECO:0000259" key="11">
    <source>
        <dbReference type="PROSITE" id="PS50893"/>
    </source>
</evidence>
<organism evidence="12 13">
    <name type="scientific">Methanobrevibacter gottschalkii</name>
    <dbReference type="NCBI Taxonomy" id="190974"/>
    <lineage>
        <taxon>Archaea</taxon>
        <taxon>Methanobacteriati</taxon>
        <taxon>Methanobacteriota</taxon>
        <taxon>Methanomada group</taxon>
        <taxon>Methanobacteria</taxon>
        <taxon>Methanobacteriales</taxon>
        <taxon>Methanobacteriaceae</taxon>
        <taxon>Methanobrevibacter</taxon>
    </lineage>
</organism>
<dbReference type="InterPro" id="IPR015856">
    <property type="entry name" value="ABC_transpr_CbiO/EcfA_su"/>
</dbReference>
<keyword evidence="6" id="KW-0547">Nucleotide-binding</keyword>
<dbReference type="AlphaFoldDB" id="A0A1H7J8E7"/>
<dbReference type="InterPro" id="IPR027417">
    <property type="entry name" value="P-loop_NTPase"/>
</dbReference>
<evidence type="ECO:0000256" key="10">
    <source>
        <dbReference type="ARBA" id="ARBA00025157"/>
    </source>
</evidence>
<keyword evidence="4" id="KW-1003">Cell membrane</keyword>
<feature type="domain" description="ABC transporter" evidence="11">
    <location>
        <begin position="259"/>
        <end position="482"/>
    </location>
</feature>
<evidence type="ECO:0000256" key="8">
    <source>
        <dbReference type="ARBA" id="ARBA00022967"/>
    </source>
</evidence>
<evidence type="ECO:0000313" key="13">
    <source>
        <dbReference type="Proteomes" id="UP000199506"/>
    </source>
</evidence>
<gene>
    <name evidence="12" type="ORF">SAMN05216439_1334</name>
</gene>
<accession>A0A1H7J8E7</accession>
<dbReference type="RefSeq" id="WP_091699173.1">
    <property type="nucleotide sequence ID" value="NZ_FOAK01000004.1"/>
</dbReference>
<keyword evidence="5" id="KW-0677">Repeat</keyword>
<dbReference type="InterPro" id="IPR017871">
    <property type="entry name" value="ABC_transporter-like_CS"/>
</dbReference>
<dbReference type="InterPro" id="IPR003593">
    <property type="entry name" value="AAA+_ATPase"/>
</dbReference>
<dbReference type="PANTHER" id="PTHR43553:SF23">
    <property type="entry name" value="ABC TRANSPORTER ATP-BINDING COMPONENT"/>
    <property type="match status" value="1"/>
</dbReference>
<sequence length="490" mass="55890">MININNVSFSYNDDINLENINLNIKKGEVILLCGESGCGKTTLTRFLNGLIPNFFDGNRKGSVYMNGNMIDEMKIYEISEYIGSVFQNPKTQFFNVDTTSELVFGCENLAIDKDEIERRLEMVVNDFDLEHLLNKNIFELSGGEKQKIACASVSAVFPDILVLDEPSSNLDSQSTWYLGEIIKKWKSQGKTVIIAEHKLFFLENVVDKVIFIKNGRITNIWPISEFKNISHKDWGLRQLNLGNLTAKCGEYYSNAQEFLEFKNFKFKYKKIPVLDMGNFKVPKNEIIAIIGKNGAGKSTFANCLCGLKRSFNGELIFNNNSLKRKDRLKKSYMVMQDVNHQLFTESVLDEVLLSMDEEDIDFAESILTNLNLIHLKDAHPMVLSGGEKQRVAIASAIASKKEILIFDEPTSGLDLNNMMKVSENLKYLQSLGMTSFIITHDFELIMEACSHIIHLEDGKLIGNYKINGEKLSEFFFKLNFSIYFKRHYTT</sequence>
<evidence type="ECO:0000256" key="2">
    <source>
        <dbReference type="ARBA" id="ARBA00005417"/>
    </source>
</evidence>
<dbReference type="SUPFAM" id="SSF52540">
    <property type="entry name" value="P-loop containing nucleoside triphosphate hydrolases"/>
    <property type="match status" value="2"/>
</dbReference>
<comment type="similarity">
    <text evidence="2">Belongs to the ABC transporter superfamily.</text>
</comment>
<evidence type="ECO:0000313" key="12">
    <source>
        <dbReference type="EMBL" id="SEK69455.1"/>
    </source>
</evidence>
<keyword evidence="8" id="KW-1278">Translocase</keyword>
<dbReference type="InterPro" id="IPR050095">
    <property type="entry name" value="ECF_ABC_transporter_ATP-bd"/>
</dbReference>
<name>A0A1H7J8E7_9EURY</name>
<dbReference type="Pfam" id="PF00005">
    <property type="entry name" value="ABC_tran"/>
    <property type="match status" value="2"/>
</dbReference>
<comment type="subcellular location">
    <subcellularLocation>
        <location evidence="1">Cell membrane</location>
        <topology evidence="1">Peripheral membrane protein</topology>
    </subcellularLocation>
</comment>
<proteinExistence type="inferred from homology"/>
<keyword evidence="9" id="KW-0472">Membrane</keyword>
<evidence type="ECO:0000256" key="1">
    <source>
        <dbReference type="ARBA" id="ARBA00004202"/>
    </source>
</evidence>
<dbReference type="CDD" id="cd03225">
    <property type="entry name" value="ABC_cobalt_CbiO_domain1"/>
    <property type="match status" value="1"/>
</dbReference>